<dbReference type="AlphaFoldDB" id="A0A183M4X1"/>
<dbReference type="InterPro" id="IPR000980">
    <property type="entry name" value="SH2"/>
</dbReference>
<evidence type="ECO:0000313" key="1">
    <source>
        <dbReference type="EMBL" id="VDO93603.1"/>
    </source>
</evidence>
<protein>
    <submittedName>
        <fullName evidence="1">Uncharacterized protein</fullName>
    </submittedName>
</protein>
<dbReference type="SUPFAM" id="SSF55550">
    <property type="entry name" value="SH2 domain"/>
    <property type="match status" value="1"/>
</dbReference>
<proteinExistence type="predicted"/>
<dbReference type="PANTHER" id="PTHR15832:SF2">
    <property type="entry name" value="SH2 DOMAIN-CONTAINING PROTEIN"/>
    <property type="match status" value="1"/>
</dbReference>
<reference evidence="1 2" key="1">
    <citation type="submission" date="2018-11" db="EMBL/GenBank/DDBJ databases">
        <authorList>
            <consortium name="Pathogen Informatics"/>
        </authorList>
    </citation>
    <scope>NUCLEOTIDE SEQUENCE [LARGE SCALE GENOMIC DNA]</scope>
    <source>
        <strain evidence="1 2">Zambia</strain>
    </source>
</reference>
<dbReference type="EMBL" id="UZAI01006070">
    <property type="protein sequence ID" value="VDO93603.1"/>
    <property type="molecule type" value="Genomic_DNA"/>
</dbReference>
<dbReference type="Gene3D" id="3.30.505.10">
    <property type="entry name" value="SH2 domain"/>
    <property type="match status" value="1"/>
</dbReference>
<sequence length="273" mass="30100">MLISDQISHVILLYISYPNNSHISNEALSEFEECISEESNSNETPDYVISYVVCSLNVFVFNKIFGQCEPGSFVVRDSGSHPNSFALSVRSSNGQVAGGCFHSRQPHMPGNRIKDTSSQLTSVYPSSASGITHFLIQKTSGGGVKLKGLDKEWPSLACLVLHLTVMPEMLPCPLRLPRAAANPTFSPTDHCVGHNDFEKPPNITPSQFRPMCNALQRVTDTISLDEALARLTDEDEDYQRLSDFSSIMADLKLQPRDVNRKHKVSSKSGGRGR</sequence>
<dbReference type="Proteomes" id="UP000277204">
    <property type="component" value="Unassembled WGS sequence"/>
</dbReference>
<organism evidence="1 2">
    <name type="scientific">Schistosoma margrebowiei</name>
    <dbReference type="NCBI Taxonomy" id="48269"/>
    <lineage>
        <taxon>Eukaryota</taxon>
        <taxon>Metazoa</taxon>
        <taxon>Spiralia</taxon>
        <taxon>Lophotrochozoa</taxon>
        <taxon>Platyhelminthes</taxon>
        <taxon>Trematoda</taxon>
        <taxon>Digenea</taxon>
        <taxon>Strigeidida</taxon>
        <taxon>Schistosomatoidea</taxon>
        <taxon>Schistosomatidae</taxon>
        <taxon>Schistosoma</taxon>
    </lineage>
</organism>
<dbReference type="InterPro" id="IPR036860">
    <property type="entry name" value="SH2_dom_sf"/>
</dbReference>
<gene>
    <name evidence="1" type="ORF">SMRZ_LOCUS11096</name>
</gene>
<dbReference type="PANTHER" id="PTHR15832">
    <property type="entry name" value="SHC (SRC HOMOLOGY DOMAIN C-TERMINAL) ADAPTOR HOMOLOG"/>
    <property type="match status" value="1"/>
</dbReference>
<dbReference type="PROSITE" id="PS50001">
    <property type="entry name" value="SH2"/>
    <property type="match status" value="1"/>
</dbReference>
<keyword evidence="2" id="KW-1185">Reference proteome</keyword>
<accession>A0A183M4X1</accession>
<dbReference type="Pfam" id="PF00017">
    <property type="entry name" value="SH2"/>
    <property type="match status" value="1"/>
</dbReference>
<name>A0A183M4X1_9TREM</name>
<evidence type="ECO:0000313" key="2">
    <source>
        <dbReference type="Proteomes" id="UP000277204"/>
    </source>
</evidence>